<feature type="region of interest" description="Disordered" evidence="1">
    <location>
        <begin position="1"/>
        <end position="44"/>
    </location>
</feature>
<evidence type="ECO:0000313" key="3">
    <source>
        <dbReference type="Proteomes" id="UP000053573"/>
    </source>
</evidence>
<organism evidence="2 3">
    <name type="scientific">Blastomyces silverae</name>
    <dbReference type="NCBI Taxonomy" id="2060906"/>
    <lineage>
        <taxon>Eukaryota</taxon>
        <taxon>Fungi</taxon>
        <taxon>Dikarya</taxon>
        <taxon>Ascomycota</taxon>
        <taxon>Pezizomycotina</taxon>
        <taxon>Eurotiomycetes</taxon>
        <taxon>Eurotiomycetidae</taxon>
        <taxon>Onygenales</taxon>
        <taxon>Ajellomycetaceae</taxon>
        <taxon>Blastomyces</taxon>
    </lineage>
</organism>
<keyword evidence="3" id="KW-1185">Reference proteome</keyword>
<feature type="compositionally biased region" description="Polar residues" evidence="1">
    <location>
        <begin position="1"/>
        <end position="10"/>
    </location>
</feature>
<proteinExistence type="predicted"/>
<reference evidence="3" key="1">
    <citation type="journal article" date="2015" name="PLoS Genet.">
        <title>The dynamic genome and transcriptome of the human fungal pathogen Blastomyces and close relative Emmonsia.</title>
        <authorList>
            <person name="Munoz J.F."/>
            <person name="Gauthier G.M."/>
            <person name="Desjardins C.A."/>
            <person name="Gallo J.E."/>
            <person name="Holder J."/>
            <person name="Sullivan T.D."/>
            <person name="Marty A.J."/>
            <person name="Carmen J.C."/>
            <person name="Chen Z."/>
            <person name="Ding L."/>
            <person name="Gujja S."/>
            <person name="Magrini V."/>
            <person name="Misas E."/>
            <person name="Mitreva M."/>
            <person name="Priest M."/>
            <person name="Saif S."/>
            <person name="Whiston E.A."/>
            <person name="Young S."/>
            <person name="Zeng Q."/>
            <person name="Goldman W.E."/>
            <person name="Mardis E.R."/>
            <person name="Taylor J.W."/>
            <person name="McEwen J.G."/>
            <person name="Clay O.K."/>
            <person name="Klein B.S."/>
            <person name="Cuomo C.A."/>
        </authorList>
    </citation>
    <scope>NUCLEOTIDE SEQUENCE [LARGE SCALE GENOMIC DNA]</scope>
    <source>
        <strain evidence="3">UAMH 139</strain>
    </source>
</reference>
<accession>A0A0H1B5J8</accession>
<evidence type="ECO:0000256" key="1">
    <source>
        <dbReference type="SAM" id="MobiDB-lite"/>
    </source>
</evidence>
<dbReference type="Proteomes" id="UP000053573">
    <property type="component" value="Unassembled WGS sequence"/>
</dbReference>
<dbReference type="AlphaFoldDB" id="A0A0H1B5J8"/>
<name>A0A0H1B5J8_9EURO</name>
<evidence type="ECO:0000313" key="2">
    <source>
        <dbReference type="EMBL" id="KLJ06277.1"/>
    </source>
</evidence>
<protein>
    <submittedName>
        <fullName evidence="2">Uncharacterized protein</fullName>
    </submittedName>
</protein>
<gene>
    <name evidence="2" type="ORF">EMPG_09281</name>
</gene>
<sequence>MTSQTPSDSFSAAAFQKRMEQSLLTPQSIHPSPPDPASHVPLTTHKSTPARRWLFSEAFADEPNDISYTDLLAKNLSDEERSMTSTADILSRTTTAMRTQPSVGNQLAESQEYQNQIEQVLTNGQALNLSKNQLHVPLNADKIQYIVDEIKKQIEYHLAQQRSALKNKLSESVKQRKYVSTVRGILVEMGSDTWKYWNSVDELLSLLKDDNDPKAFAEFLQLSLDKDRKAYPCRAVSDDEPSDEQAAEAAGAVGAVEVAEAVLRDDMEEAEDNY</sequence>
<dbReference type="EMBL" id="LDEV01003208">
    <property type="protein sequence ID" value="KLJ06277.1"/>
    <property type="molecule type" value="Genomic_DNA"/>
</dbReference>
<comment type="caution">
    <text evidence="2">The sequence shown here is derived from an EMBL/GenBank/DDBJ whole genome shotgun (WGS) entry which is preliminary data.</text>
</comment>